<dbReference type="EMBL" id="LHZT01000079">
    <property type="protein sequence ID" value="KXV60928.1"/>
    <property type="molecule type" value="Genomic_DNA"/>
</dbReference>
<name>A0A149U671_9PROT</name>
<evidence type="ECO:0000313" key="1">
    <source>
        <dbReference type="EMBL" id="KXV60928.1"/>
    </source>
</evidence>
<comment type="caution">
    <text evidence="1">The sequence shown here is derived from an EMBL/GenBank/DDBJ whole genome shotgun (WGS) entry which is preliminary data.</text>
</comment>
<accession>A0A149U671</accession>
<sequence length="59" mass="6582">MKDRVVLSQKRAMPSRMLASRGNAFFSRYWSGRFGSGGVSPCVMRLLWAQSAWSAKQAA</sequence>
<gene>
    <name evidence="1" type="ORF">AD947_01445</name>
</gene>
<reference evidence="1 2" key="1">
    <citation type="submission" date="2015-06" db="EMBL/GenBank/DDBJ databases">
        <title>Improved classification and identification of acetic acid bacteria using matrix-assisted laser desorption/ionization time-of-flight mass spectrometry; Gluconobacter nephelii and Gluconobacter uchimurae are later heterotypic synonyms of Gluconobacter japonicus and Gluconobacter oxydans, respectively.</title>
        <authorList>
            <person name="Li L."/>
            <person name="Cleenwerck I."/>
            <person name="De Vuyst L."/>
            <person name="Vandamme P."/>
        </authorList>
    </citation>
    <scope>NUCLEOTIDE SEQUENCE [LARGE SCALE GENOMIC DNA]</scope>
    <source>
        <strain evidence="1 2">LMG 1663</strain>
    </source>
</reference>
<protein>
    <submittedName>
        <fullName evidence="1">Uncharacterized protein</fullName>
    </submittedName>
</protein>
<dbReference type="Proteomes" id="UP000075411">
    <property type="component" value="Unassembled WGS sequence"/>
</dbReference>
<proteinExistence type="predicted"/>
<organism evidence="1 2">
    <name type="scientific">Acetobacter tropicalis</name>
    <dbReference type="NCBI Taxonomy" id="104102"/>
    <lineage>
        <taxon>Bacteria</taxon>
        <taxon>Pseudomonadati</taxon>
        <taxon>Pseudomonadota</taxon>
        <taxon>Alphaproteobacteria</taxon>
        <taxon>Acetobacterales</taxon>
        <taxon>Acetobacteraceae</taxon>
        <taxon>Acetobacter</taxon>
    </lineage>
</organism>
<dbReference type="AlphaFoldDB" id="A0A149U671"/>
<evidence type="ECO:0000313" key="2">
    <source>
        <dbReference type="Proteomes" id="UP000075411"/>
    </source>
</evidence>